<dbReference type="AlphaFoldDB" id="A0A8J2J1Y5"/>
<keyword evidence="2" id="KW-1185">Reference proteome</keyword>
<name>A0A8J2J1Y5_9HEXA</name>
<dbReference type="Pfam" id="PF00348">
    <property type="entry name" value="polyprenyl_synt"/>
    <property type="match status" value="1"/>
</dbReference>
<feature type="non-terminal residue" evidence="1">
    <location>
        <position position="1"/>
    </location>
</feature>
<accession>A0A8J2J1Y5</accession>
<organism evidence="1 2">
    <name type="scientific">Allacma fusca</name>
    <dbReference type="NCBI Taxonomy" id="39272"/>
    <lineage>
        <taxon>Eukaryota</taxon>
        <taxon>Metazoa</taxon>
        <taxon>Ecdysozoa</taxon>
        <taxon>Arthropoda</taxon>
        <taxon>Hexapoda</taxon>
        <taxon>Collembola</taxon>
        <taxon>Symphypleona</taxon>
        <taxon>Sminthuridae</taxon>
        <taxon>Allacma</taxon>
    </lineage>
</organism>
<dbReference type="InterPro" id="IPR000092">
    <property type="entry name" value="Polyprenyl_synt"/>
</dbReference>
<protein>
    <submittedName>
        <fullName evidence="1">Uncharacterized protein</fullName>
    </submittedName>
</protein>
<sequence length="37" mass="4183">MELMQGAACVGDDIMDESETRRDRLCWHKVNNQGMAA</sequence>
<comment type="caution">
    <text evidence="1">The sequence shown here is derived from an EMBL/GenBank/DDBJ whole genome shotgun (WGS) entry which is preliminary data.</text>
</comment>
<dbReference type="OrthoDB" id="6686732at2759"/>
<dbReference type="Proteomes" id="UP000708208">
    <property type="component" value="Unassembled WGS sequence"/>
</dbReference>
<evidence type="ECO:0000313" key="1">
    <source>
        <dbReference type="EMBL" id="CAG7674644.1"/>
    </source>
</evidence>
<proteinExistence type="predicted"/>
<gene>
    <name evidence="1" type="ORF">AFUS01_LOCUS2329</name>
</gene>
<dbReference type="GO" id="GO:0008299">
    <property type="term" value="P:isoprenoid biosynthetic process"/>
    <property type="evidence" value="ECO:0007669"/>
    <property type="project" value="InterPro"/>
</dbReference>
<dbReference type="GO" id="GO:0004659">
    <property type="term" value="F:prenyltransferase activity"/>
    <property type="evidence" value="ECO:0007669"/>
    <property type="project" value="InterPro"/>
</dbReference>
<reference evidence="1" key="1">
    <citation type="submission" date="2021-06" db="EMBL/GenBank/DDBJ databases">
        <authorList>
            <person name="Hodson N. C."/>
            <person name="Mongue J. A."/>
            <person name="Jaron S. K."/>
        </authorList>
    </citation>
    <scope>NUCLEOTIDE SEQUENCE</scope>
</reference>
<dbReference type="EMBL" id="CAJVCH010013243">
    <property type="protein sequence ID" value="CAG7674644.1"/>
    <property type="molecule type" value="Genomic_DNA"/>
</dbReference>
<evidence type="ECO:0000313" key="2">
    <source>
        <dbReference type="Proteomes" id="UP000708208"/>
    </source>
</evidence>